<dbReference type="Proteomes" id="UP000309673">
    <property type="component" value="Unassembled WGS sequence"/>
</dbReference>
<gene>
    <name evidence="3" type="ORF">E5161_16405</name>
</gene>
<organism evidence="3 4">
    <name type="scientific">Cohnella pontilimi</name>
    <dbReference type="NCBI Taxonomy" id="2564100"/>
    <lineage>
        <taxon>Bacteria</taxon>
        <taxon>Bacillati</taxon>
        <taxon>Bacillota</taxon>
        <taxon>Bacilli</taxon>
        <taxon>Bacillales</taxon>
        <taxon>Paenibacillaceae</taxon>
        <taxon>Cohnella</taxon>
    </lineage>
</organism>
<dbReference type="GO" id="GO:0051782">
    <property type="term" value="P:negative regulation of cell division"/>
    <property type="evidence" value="ECO:0007669"/>
    <property type="project" value="TreeGrafter"/>
</dbReference>
<dbReference type="PANTHER" id="PTHR43384">
    <property type="entry name" value="SEPTUM SITE-DETERMINING PROTEIN MIND HOMOLOG, CHLOROPLASTIC-RELATED"/>
    <property type="match status" value="1"/>
</dbReference>
<proteinExistence type="predicted"/>
<name>A0A4U0F8G5_9BACL</name>
<keyword evidence="4" id="KW-1185">Reference proteome</keyword>
<dbReference type="GO" id="GO:0005524">
    <property type="term" value="F:ATP binding"/>
    <property type="evidence" value="ECO:0007669"/>
    <property type="project" value="UniProtKB-KW"/>
</dbReference>
<protein>
    <submittedName>
        <fullName evidence="3">MinD/ParA family protein</fullName>
    </submittedName>
</protein>
<dbReference type="Pfam" id="PF10609">
    <property type="entry name" value="ParA"/>
    <property type="match status" value="1"/>
</dbReference>
<sequence length="280" mass="30843">MNHAEKTEDGRQGGKRGEMIAVCSAKGGVGRTALTVNLAVALTKKNIKVSVLDGNFQFGDIALALDLHPTFTIKDVVEDIESMDPFALSGFLIHHSSGVKVLAAPERPEFADLIKPGVIDRACDLLTAQHDCLIVDTGTGLQEQTLQFIEKADQIFILTTLEMTAIKNTRLMLETLEVLGYREKIQLVINRSTMESVIKASDVSDILGFETSIFVPNEYQLVSQSLNIGIPFVSNHARTDLAKAVFKMAEQLISRREISVFMPKPNTFLQRLFTKHSTAP</sequence>
<comment type="caution">
    <text evidence="3">The sequence shown here is derived from an EMBL/GenBank/DDBJ whole genome shotgun (WGS) entry which is preliminary data.</text>
</comment>
<keyword evidence="1" id="KW-0547">Nucleotide-binding</keyword>
<dbReference type="SUPFAM" id="SSF52540">
    <property type="entry name" value="P-loop containing nucleoside triphosphate hydrolases"/>
    <property type="match status" value="1"/>
</dbReference>
<dbReference type="InterPro" id="IPR050625">
    <property type="entry name" value="ParA/MinD_ATPase"/>
</dbReference>
<evidence type="ECO:0000313" key="4">
    <source>
        <dbReference type="Proteomes" id="UP000309673"/>
    </source>
</evidence>
<reference evidence="3 4" key="1">
    <citation type="submission" date="2019-04" db="EMBL/GenBank/DDBJ databases">
        <title>Cohnella sp. nov., isolated from soil.</title>
        <authorList>
            <person name="Kim W."/>
        </authorList>
    </citation>
    <scope>NUCLEOTIDE SEQUENCE [LARGE SCALE GENOMIC DNA]</scope>
    <source>
        <strain evidence="3 4">CAU 1483</strain>
    </source>
</reference>
<dbReference type="Gene3D" id="3.40.50.300">
    <property type="entry name" value="P-loop containing nucleotide triphosphate hydrolases"/>
    <property type="match status" value="1"/>
</dbReference>
<dbReference type="GO" id="GO:0016887">
    <property type="term" value="F:ATP hydrolysis activity"/>
    <property type="evidence" value="ECO:0007669"/>
    <property type="project" value="TreeGrafter"/>
</dbReference>
<dbReference type="EMBL" id="SUPK01000008">
    <property type="protein sequence ID" value="TJY40728.1"/>
    <property type="molecule type" value="Genomic_DNA"/>
</dbReference>
<evidence type="ECO:0000256" key="1">
    <source>
        <dbReference type="ARBA" id="ARBA00022741"/>
    </source>
</evidence>
<dbReference type="InterPro" id="IPR033756">
    <property type="entry name" value="YlxH/NBP35"/>
</dbReference>
<dbReference type="GO" id="GO:0009898">
    <property type="term" value="C:cytoplasmic side of plasma membrane"/>
    <property type="evidence" value="ECO:0007669"/>
    <property type="project" value="TreeGrafter"/>
</dbReference>
<dbReference type="RefSeq" id="WP_136778918.1">
    <property type="nucleotide sequence ID" value="NZ_SUPK01000008.1"/>
</dbReference>
<dbReference type="GO" id="GO:0005829">
    <property type="term" value="C:cytosol"/>
    <property type="evidence" value="ECO:0007669"/>
    <property type="project" value="TreeGrafter"/>
</dbReference>
<dbReference type="PANTHER" id="PTHR43384:SF13">
    <property type="entry name" value="SLR0110 PROTEIN"/>
    <property type="match status" value="1"/>
</dbReference>
<dbReference type="OrthoDB" id="9794577at2"/>
<keyword evidence="2" id="KW-0067">ATP-binding</keyword>
<dbReference type="InterPro" id="IPR027417">
    <property type="entry name" value="P-loop_NTPase"/>
</dbReference>
<accession>A0A4U0F8G5</accession>
<evidence type="ECO:0000313" key="3">
    <source>
        <dbReference type="EMBL" id="TJY40728.1"/>
    </source>
</evidence>
<dbReference type="AlphaFoldDB" id="A0A4U0F8G5"/>
<evidence type="ECO:0000256" key="2">
    <source>
        <dbReference type="ARBA" id="ARBA00022840"/>
    </source>
</evidence>